<evidence type="ECO:0000256" key="1">
    <source>
        <dbReference type="SAM" id="MobiDB-lite"/>
    </source>
</evidence>
<name>A0ABS3U9L3_9ACTN</name>
<evidence type="ECO:0000313" key="3">
    <source>
        <dbReference type="EMBL" id="MBO3735463.1"/>
    </source>
</evidence>
<dbReference type="SUPFAM" id="SSF159941">
    <property type="entry name" value="MM3350-like"/>
    <property type="match status" value="1"/>
</dbReference>
<feature type="compositionally biased region" description="Low complexity" evidence="1">
    <location>
        <begin position="94"/>
        <end position="123"/>
    </location>
</feature>
<evidence type="ECO:0000313" key="4">
    <source>
        <dbReference type="Proteomes" id="UP000681341"/>
    </source>
</evidence>
<dbReference type="EMBL" id="JAGFNP010000015">
    <property type="protein sequence ID" value="MBO3735463.1"/>
    <property type="molecule type" value="Genomic_DNA"/>
</dbReference>
<dbReference type="InterPro" id="IPR012912">
    <property type="entry name" value="Plasmid_pRiA4b_Orf3-like"/>
</dbReference>
<keyword evidence="4" id="KW-1185">Reference proteome</keyword>
<dbReference type="Proteomes" id="UP000681341">
    <property type="component" value="Unassembled WGS sequence"/>
</dbReference>
<protein>
    <submittedName>
        <fullName evidence="3">Plasmid pRiA4b ORF-3 family protein</fullName>
    </submittedName>
</protein>
<evidence type="ECO:0000259" key="2">
    <source>
        <dbReference type="Pfam" id="PF07929"/>
    </source>
</evidence>
<accession>A0ABS3U9L3</accession>
<gene>
    <name evidence="3" type="ORF">J5V16_21765</name>
</gene>
<dbReference type="Gene3D" id="3.10.290.30">
    <property type="entry name" value="MM3350-like"/>
    <property type="match status" value="1"/>
</dbReference>
<sequence length="229" mass="24735">MHEIADAADAELGFTSETETTIGQVLADGNEITCLYDFGDGWDHRVKLEDTATAEEHRAYPYCVDGTGACPPEDCGGPPDTPTSRPPSRGRRATGGPTCSNGWSSSDPPTSTRRPSTATWRTSGCAPCEPWRVDRSTSTTSLRGYRRVKLKLLTMSMARCYPSHSLFPLLKTKEPPCPRREASRRRRPGSRPLGRSTRPRQREEPSTAAAAPGGEGDAPPDPGTHDPGA</sequence>
<feature type="compositionally biased region" description="Basic and acidic residues" evidence="1">
    <location>
        <begin position="171"/>
        <end position="181"/>
    </location>
</feature>
<dbReference type="InterPro" id="IPR024047">
    <property type="entry name" value="MM3350-like_sf"/>
</dbReference>
<feature type="region of interest" description="Disordered" evidence="1">
    <location>
        <begin position="74"/>
        <end position="123"/>
    </location>
</feature>
<dbReference type="PANTHER" id="PTHR41878">
    <property type="entry name" value="LEXA REPRESSOR-RELATED"/>
    <property type="match status" value="1"/>
</dbReference>
<proteinExistence type="predicted"/>
<comment type="caution">
    <text evidence="3">The sequence shown here is derived from an EMBL/GenBank/DDBJ whole genome shotgun (WGS) entry which is preliminary data.</text>
</comment>
<dbReference type="Pfam" id="PF07929">
    <property type="entry name" value="PRiA4_ORF3"/>
    <property type="match status" value="1"/>
</dbReference>
<organism evidence="3 4">
    <name type="scientific">Glycomyces niveus</name>
    <dbReference type="NCBI Taxonomy" id="2820287"/>
    <lineage>
        <taxon>Bacteria</taxon>
        <taxon>Bacillati</taxon>
        <taxon>Actinomycetota</taxon>
        <taxon>Actinomycetes</taxon>
        <taxon>Glycomycetales</taxon>
        <taxon>Glycomycetaceae</taxon>
        <taxon>Glycomyces</taxon>
    </lineage>
</organism>
<reference evidence="3 4" key="1">
    <citation type="submission" date="2021-03" db="EMBL/GenBank/DDBJ databases">
        <title>Glycomyces sp. nov., a novel actinomycete isolated from soil.</title>
        <authorList>
            <person name="Yang X."/>
            <person name="Xu X."/>
        </authorList>
    </citation>
    <scope>NUCLEOTIDE SEQUENCE [LARGE SCALE GENOMIC DNA]</scope>
    <source>
        <strain evidence="3 4">NEAU-S30</strain>
    </source>
</reference>
<feature type="domain" description="Plasmid pRiA4b Orf3-like" evidence="2">
    <location>
        <begin position="7"/>
        <end position="79"/>
    </location>
</feature>
<feature type="region of interest" description="Disordered" evidence="1">
    <location>
        <begin position="168"/>
        <end position="229"/>
    </location>
</feature>
<dbReference type="PANTHER" id="PTHR41878:SF1">
    <property type="entry name" value="TNPR PROTEIN"/>
    <property type="match status" value="1"/>
</dbReference>